<dbReference type="Pfam" id="PF13193">
    <property type="entry name" value="AMP-binding_C"/>
    <property type="match status" value="1"/>
</dbReference>
<feature type="domain" description="AMP-binding enzyme C-terminal" evidence="2">
    <location>
        <begin position="424"/>
        <end position="499"/>
    </location>
</feature>
<accession>A0ABV2WNC2</accession>
<dbReference type="RefSeq" id="WP_356955494.1">
    <property type="nucleotide sequence ID" value="NZ_JBEYBD010000004.1"/>
</dbReference>
<dbReference type="PANTHER" id="PTHR43767">
    <property type="entry name" value="LONG-CHAIN-FATTY-ACID--COA LIGASE"/>
    <property type="match status" value="1"/>
</dbReference>
<dbReference type="PROSITE" id="PS00455">
    <property type="entry name" value="AMP_BINDING"/>
    <property type="match status" value="1"/>
</dbReference>
<evidence type="ECO:0000313" key="4">
    <source>
        <dbReference type="Proteomes" id="UP001550628"/>
    </source>
</evidence>
<dbReference type="InterPro" id="IPR000873">
    <property type="entry name" value="AMP-dep_synth/lig_dom"/>
</dbReference>
<evidence type="ECO:0000313" key="3">
    <source>
        <dbReference type="EMBL" id="MEU1952387.1"/>
    </source>
</evidence>
<keyword evidence="4" id="KW-1185">Reference proteome</keyword>
<dbReference type="Gene3D" id="3.30.300.30">
    <property type="match status" value="1"/>
</dbReference>
<organism evidence="3 4">
    <name type="scientific">Nocardia rhamnosiphila</name>
    <dbReference type="NCBI Taxonomy" id="426716"/>
    <lineage>
        <taxon>Bacteria</taxon>
        <taxon>Bacillati</taxon>
        <taxon>Actinomycetota</taxon>
        <taxon>Actinomycetes</taxon>
        <taxon>Mycobacteriales</taxon>
        <taxon>Nocardiaceae</taxon>
        <taxon>Nocardia</taxon>
    </lineage>
</organism>
<dbReference type="Pfam" id="PF00501">
    <property type="entry name" value="AMP-binding"/>
    <property type="match status" value="1"/>
</dbReference>
<dbReference type="InterPro" id="IPR045851">
    <property type="entry name" value="AMP-bd_C_sf"/>
</dbReference>
<dbReference type="PANTHER" id="PTHR43767:SF7">
    <property type="entry name" value="MEDIUM_LONG-CHAIN-FATTY-ACID--COA LIGASE FADD8"/>
    <property type="match status" value="1"/>
</dbReference>
<evidence type="ECO:0000259" key="2">
    <source>
        <dbReference type="Pfam" id="PF13193"/>
    </source>
</evidence>
<dbReference type="EMBL" id="JBEYBF010000006">
    <property type="protein sequence ID" value="MEU1952387.1"/>
    <property type="molecule type" value="Genomic_DNA"/>
</dbReference>
<dbReference type="GO" id="GO:0016874">
    <property type="term" value="F:ligase activity"/>
    <property type="evidence" value="ECO:0007669"/>
    <property type="project" value="UniProtKB-KW"/>
</dbReference>
<reference evidence="3 4" key="1">
    <citation type="submission" date="2024-06" db="EMBL/GenBank/DDBJ databases">
        <title>The Natural Products Discovery Center: Release of the First 8490 Sequenced Strains for Exploring Actinobacteria Biosynthetic Diversity.</title>
        <authorList>
            <person name="Kalkreuter E."/>
            <person name="Kautsar S.A."/>
            <person name="Yang D."/>
            <person name="Bader C.D."/>
            <person name="Teijaro C.N."/>
            <person name="Fluegel L."/>
            <person name="Davis C.M."/>
            <person name="Simpson J.R."/>
            <person name="Lauterbach L."/>
            <person name="Steele A.D."/>
            <person name="Gui C."/>
            <person name="Meng S."/>
            <person name="Li G."/>
            <person name="Viehrig K."/>
            <person name="Ye F."/>
            <person name="Su P."/>
            <person name="Kiefer A.F."/>
            <person name="Nichols A."/>
            <person name="Cepeda A.J."/>
            <person name="Yan W."/>
            <person name="Fan B."/>
            <person name="Jiang Y."/>
            <person name="Adhikari A."/>
            <person name="Zheng C.-J."/>
            <person name="Schuster L."/>
            <person name="Cowan T.M."/>
            <person name="Smanski M.J."/>
            <person name="Chevrette M.G."/>
            <person name="De Carvalho L.P.S."/>
            <person name="Shen B."/>
        </authorList>
    </citation>
    <scope>NUCLEOTIDE SEQUENCE [LARGE SCALE GENOMIC DNA]</scope>
    <source>
        <strain evidence="3 4">NPDC019708</strain>
    </source>
</reference>
<dbReference type="Proteomes" id="UP001550628">
    <property type="component" value="Unassembled WGS sequence"/>
</dbReference>
<dbReference type="InterPro" id="IPR042099">
    <property type="entry name" value="ANL_N_sf"/>
</dbReference>
<name>A0ABV2WNC2_9NOCA</name>
<protein>
    <submittedName>
        <fullName evidence="3">Long-chain fatty acid--CoA ligase</fullName>
    </submittedName>
</protein>
<dbReference type="InterPro" id="IPR050237">
    <property type="entry name" value="ATP-dep_AMP-bd_enzyme"/>
</dbReference>
<dbReference type="CDD" id="cd17631">
    <property type="entry name" value="FACL_FadD13-like"/>
    <property type="match status" value="1"/>
</dbReference>
<dbReference type="InterPro" id="IPR025110">
    <property type="entry name" value="AMP-bd_C"/>
</dbReference>
<keyword evidence="3" id="KW-0436">Ligase</keyword>
<gene>
    <name evidence="3" type="ORF">ABZ510_11040</name>
</gene>
<dbReference type="Gene3D" id="3.40.50.12780">
    <property type="entry name" value="N-terminal domain of ligase-like"/>
    <property type="match status" value="1"/>
</dbReference>
<proteinExistence type="predicted"/>
<evidence type="ECO:0000259" key="1">
    <source>
        <dbReference type="Pfam" id="PF00501"/>
    </source>
</evidence>
<dbReference type="SUPFAM" id="SSF56801">
    <property type="entry name" value="Acetyl-CoA synthetase-like"/>
    <property type="match status" value="1"/>
</dbReference>
<sequence>MNLGGYLTRSATFWPDREALVCGSARWTYRQLEAESNRLASALLARGLAPGQAVGTYAANSGELVVTEMALSKGGFVRVPVNARLGGDELAHILRDAEVRVLFVDPAHAETAAAAIARAGLVCALVEYTGSVAGTERYQEVLGTGSADPIAVDVSADAAAVLNYTSGSTGKLKAAVQTHGNRLANMRKRLMSPSGSTQSDDRYLAPGPITHASGMMLLAVLARGATVVILPAFDTERFLRTVESERITTTFVVPTMLNMLMEHPAIADVDLSSLRILGVGGAPVSPQRLRDAVRVFGPVVMQGYGLGETTSGITVLTTEDVVRGIESDPELLKSCGRPVFDTEVRVVDETGTPLPAGEIGEIVARGPDCVREYWHEPELSAETFRDGWVHTGDIGFFRGDGYLFIVDRKKDMIISGGFNIYCSEVEAALYEHPDIAEVCVVGVPDEQWGEAVKAVVVPRAGTTPTEQELIEHCANRLARMKKPRSVDFVASLPINRNGKIDRRAVRDSYWAGTGRRVN</sequence>
<comment type="caution">
    <text evidence="3">The sequence shown here is derived from an EMBL/GenBank/DDBJ whole genome shotgun (WGS) entry which is preliminary data.</text>
</comment>
<feature type="domain" description="AMP-dependent synthetase/ligase" evidence="1">
    <location>
        <begin position="8"/>
        <end position="374"/>
    </location>
</feature>
<dbReference type="InterPro" id="IPR020845">
    <property type="entry name" value="AMP-binding_CS"/>
</dbReference>